<gene>
    <name evidence="2" type="ORF">B0H16DRAFT_624065</name>
</gene>
<dbReference type="Proteomes" id="UP001215598">
    <property type="component" value="Unassembled WGS sequence"/>
</dbReference>
<sequence length="431" mass="45943">MASRERRKSFNQGGAGGVAFPTSGAAGGGYAMGAGGYPSANPVYPATPYTAGYNGVPAATGYEQRDRKYSTGGGLGELDRQLGDLNLDRNREYGERERKISGMARPQYQTDAERTRKVSGNFGERPPFQTTGSYPSAYPNAYPAQTAGNVYPSAYTHPSPSMRPGESPQAVFASAAYTNPNYPPAGAPMARPTTPYGGGGVPLFPPGHVMEGKPIHGNGTTPPIPSAGYPPFAAGAGYPPFTAGVPMVDPNAADQGQLAAPDGFSRPINAAQAFTAFEKMKVQDMDDLVHNAPRMPAVLSTHDVYPSDWNRMMQDLCLAWTGRLPAPGRVQKKTTLAADLIDLWNFSFFFARGVEVVLYKGRERRSGPSAGLVDIHYDENDDESSSSSSSSDSESDDGDRYPPATYMYGQQQFAPGQGPMGDVLQQRTTTS</sequence>
<proteinExistence type="predicted"/>
<feature type="region of interest" description="Disordered" evidence="1">
    <location>
        <begin position="104"/>
        <end position="130"/>
    </location>
</feature>
<feature type="region of interest" description="Disordered" evidence="1">
    <location>
        <begin position="365"/>
        <end position="431"/>
    </location>
</feature>
<evidence type="ECO:0000256" key="1">
    <source>
        <dbReference type="SAM" id="MobiDB-lite"/>
    </source>
</evidence>
<protein>
    <submittedName>
        <fullName evidence="2">Uncharacterized protein</fullName>
    </submittedName>
</protein>
<evidence type="ECO:0000313" key="2">
    <source>
        <dbReference type="EMBL" id="KAJ7781550.1"/>
    </source>
</evidence>
<name>A0AAD7KC81_9AGAR</name>
<dbReference type="EMBL" id="JARKIB010000004">
    <property type="protein sequence ID" value="KAJ7781550.1"/>
    <property type="molecule type" value="Genomic_DNA"/>
</dbReference>
<accession>A0AAD7KC81</accession>
<reference evidence="2" key="1">
    <citation type="submission" date="2023-03" db="EMBL/GenBank/DDBJ databases">
        <title>Massive genome expansion in bonnet fungi (Mycena s.s.) driven by repeated elements and novel gene families across ecological guilds.</title>
        <authorList>
            <consortium name="Lawrence Berkeley National Laboratory"/>
            <person name="Harder C.B."/>
            <person name="Miyauchi S."/>
            <person name="Viragh M."/>
            <person name="Kuo A."/>
            <person name="Thoen E."/>
            <person name="Andreopoulos B."/>
            <person name="Lu D."/>
            <person name="Skrede I."/>
            <person name="Drula E."/>
            <person name="Henrissat B."/>
            <person name="Morin E."/>
            <person name="Kohler A."/>
            <person name="Barry K."/>
            <person name="LaButti K."/>
            <person name="Morin E."/>
            <person name="Salamov A."/>
            <person name="Lipzen A."/>
            <person name="Mereny Z."/>
            <person name="Hegedus B."/>
            <person name="Baldrian P."/>
            <person name="Stursova M."/>
            <person name="Weitz H."/>
            <person name="Taylor A."/>
            <person name="Grigoriev I.V."/>
            <person name="Nagy L.G."/>
            <person name="Martin F."/>
            <person name="Kauserud H."/>
        </authorList>
    </citation>
    <scope>NUCLEOTIDE SEQUENCE</scope>
    <source>
        <strain evidence="2">CBHHK182m</strain>
    </source>
</reference>
<feature type="region of interest" description="Disordered" evidence="1">
    <location>
        <begin position="1"/>
        <end position="22"/>
    </location>
</feature>
<organism evidence="2 3">
    <name type="scientific">Mycena metata</name>
    <dbReference type="NCBI Taxonomy" id="1033252"/>
    <lineage>
        <taxon>Eukaryota</taxon>
        <taxon>Fungi</taxon>
        <taxon>Dikarya</taxon>
        <taxon>Basidiomycota</taxon>
        <taxon>Agaricomycotina</taxon>
        <taxon>Agaricomycetes</taxon>
        <taxon>Agaricomycetidae</taxon>
        <taxon>Agaricales</taxon>
        <taxon>Marasmiineae</taxon>
        <taxon>Mycenaceae</taxon>
        <taxon>Mycena</taxon>
    </lineage>
</organism>
<evidence type="ECO:0000313" key="3">
    <source>
        <dbReference type="Proteomes" id="UP001215598"/>
    </source>
</evidence>
<keyword evidence="3" id="KW-1185">Reference proteome</keyword>
<dbReference type="AlphaFoldDB" id="A0AAD7KC81"/>
<comment type="caution">
    <text evidence="2">The sequence shown here is derived from an EMBL/GenBank/DDBJ whole genome shotgun (WGS) entry which is preliminary data.</text>
</comment>